<sequence length="278" mass="31890">MAFQPTQRDLDLGVALKAARTAAGLNQEEVADRLGISQAKVSRFETARQEIPRDRLEELLDLYQPEPELRGHLDSMATPPDVDDADDHASPNRDFMAMKQAEKDALEIRSAYGEGIPRQLQADQYMLVQSAKAGIVTSEARLLAEKRQRERLLSRERPPRYFQLLSESSLYRIPGGTLELRQEQARHLLTLVEKYPQLSVQVVTFDADLAHFNNMTVLKFADARKNVVYLPNDRYGKLHRQPTADTFETQWEKMRRVALDEEDSKKFIHDIARFGQAR</sequence>
<gene>
    <name evidence="3" type="ORF">BLA60_37505</name>
</gene>
<dbReference type="Proteomes" id="UP000185696">
    <property type="component" value="Unassembled WGS sequence"/>
</dbReference>
<name>A0A7Z0WGV2_9PSEU</name>
<evidence type="ECO:0000313" key="3">
    <source>
        <dbReference type="EMBL" id="OLF05082.1"/>
    </source>
</evidence>
<evidence type="ECO:0000256" key="1">
    <source>
        <dbReference type="SAM" id="MobiDB-lite"/>
    </source>
</evidence>
<dbReference type="SMART" id="SM00530">
    <property type="entry name" value="HTH_XRE"/>
    <property type="match status" value="1"/>
</dbReference>
<dbReference type="GO" id="GO:0003677">
    <property type="term" value="F:DNA binding"/>
    <property type="evidence" value="ECO:0007669"/>
    <property type="project" value="InterPro"/>
</dbReference>
<dbReference type="InterPro" id="IPR010982">
    <property type="entry name" value="Lambda_DNA-bd_dom_sf"/>
</dbReference>
<dbReference type="Pfam" id="PF13560">
    <property type="entry name" value="HTH_31"/>
    <property type="match status" value="1"/>
</dbReference>
<protein>
    <recommendedName>
        <fullName evidence="2">HTH cro/C1-type domain-containing protein</fullName>
    </recommendedName>
</protein>
<evidence type="ECO:0000259" key="2">
    <source>
        <dbReference type="PROSITE" id="PS50943"/>
    </source>
</evidence>
<dbReference type="SUPFAM" id="SSF47413">
    <property type="entry name" value="lambda repressor-like DNA-binding domains"/>
    <property type="match status" value="1"/>
</dbReference>
<dbReference type="CDD" id="cd00093">
    <property type="entry name" value="HTH_XRE"/>
    <property type="match status" value="1"/>
</dbReference>
<dbReference type="InterPro" id="IPR043917">
    <property type="entry name" value="DUF5753"/>
</dbReference>
<comment type="caution">
    <text evidence="3">The sequence shown here is derived from an EMBL/GenBank/DDBJ whole genome shotgun (WGS) entry which is preliminary data.</text>
</comment>
<dbReference type="RefSeq" id="WP_075137839.1">
    <property type="nucleotide sequence ID" value="NZ_MSIF01000033.1"/>
</dbReference>
<dbReference type="Gene3D" id="1.10.260.40">
    <property type="entry name" value="lambda repressor-like DNA-binding domains"/>
    <property type="match status" value="1"/>
</dbReference>
<organism evidence="3 4">
    <name type="scientific">Actinophytocola xinjiangensis</name>
    <dbReference type="NCBI Taxonomy" id="485602"/>
    <lineage>
        <taxon>Bacteria</taxon>
        <taxon>Bacillati</taxon>
        <taxon>Actinomycetota</taxon>
        <taxon>Actinomycetes</taxon>
        <taxon>Pseudonocardiales</taxon>
        <taxon>Pseudonocardiaceae</taxon>
    </lineage>
</organism>
<evidence type="ECO:0000313" key="4">
    <source>
        <dbReference type="Proteomes" id="UP000185696"/>
    </source>
</evidence>
<feature type="domain" description="HTH cro/C1-type" evidence="2">
    <location>
        <begin position="16"/>
        <end position="69"/>
    </location>
</feature>
<proteinExistence type="predicted"/>
<accession>A0A7Z0WGV2</accession>
<feature type="region of interest" description="Disordered" evidence="1">
    <location>
        <begin position="70"/>
        <end position="90"/>
    </location>
</feature>
<keyword evidence="4" id="KW-1185">Reference proteome</keyword>
<dbReference type="PROSITE" id="PS50943">
    <property type="entry name" value="HTH_CROC1"/>
    <property type="match status" value="1"/>
</dbReference>
<dbReference type="InterPro" id="IPR001387">
    <property type="entry name" value="Cro/C1-type_HTH"/>
</dbReference>
<dbReference type="Pfam" id="PF19054">
    <property type="entry name" value="DUF5753"/>
    <property type="match status" value="1"/>
</dbReference>
<dbReference type="EMBL" id="MSIF01000033">
    <property type="protein sequence ID" value="OLF05082.1"/>
    <property type="molecule type" value="Genomic_DNA"/>
</dbReference>
<dbReference type="AlphaFoldDB" id="A0A7Z0WGV2"/>
<reference evidence="3 4" key="1">
    <citation type="submission" date="2016-12" db="EMBL/GenBank/DDBJ databases">
        <title>The draft genome sequence of Actinophytocola xinjiangensis.</title>
        <authorList>
            <person name="Wang W."/>
            <person name="Yuan L."/>
        </authorList>
    </citation>
    <scope>NUCLEOTIDE SEQUENCE [LARGE SCALE GENOMIC DNA]</scope>
    <source>
        <strain evidence="3 4">CGMCC 4.4663</strain>
    </source>
</reference>